<dbReference type="AlphaFoldDB" id="A0A8J2PP28"/>
<dbReference type="EMBL" id="CAJVCH010547836">
    <property type="protein sequence ID" value="CAG7828523.1"/>
    <property type="molecule type" value="Genomic_DNA"/>
</dbReference>
<keyword evidence="3" id="KW-1185">Reference proteome</keyword>
<comment type="caution">
    <text evidence="2">The sequence shown here is derived from an EMBL/GenBank/DDBJ whole genome shotgun (WGS) entry which is preliminary data.</text>
</comment>
<dbReference type="InterPro" id="IPR006170">
    <property type="entry name" value="PBP/GOBP"/>
</dbReference>
<dbReference type="GO" id="GO:0005549">
    <property type="term" value="F:odorant binding"/>
    <property type="evidence" value="ECO:0007669"/>
    <property type="project" value="InterPro"/>
</dbReference>
<dbReference type="CDD" id="cd23992">
    <property type="entry name" value="PBP_GOBP"/>
    <property type="match status" value="1"/>
</dbReference>
<sequence>MLSLVQVVTIFASVGFLCGVKPTSGCLKKFNNEADVSKAVTECLTKSSLDSESGPKYEQYLEQDFDDKCVAKCVMAAMELITESGNLDRDSMIDMIEDHAPKPLVNKLTEAVTKCSESSGVMKVESKDDCKPYGRFQGCFLTNSEKLC</sequence>
<reference evidence="2" key="1">
    <citation type="submission" date="2021-06" db="EMBL/GenBank/DDBJ databases">
        <authorList>
            <person name="Hodson N. C."/>
            <person name="Mongue J. A."/>
            <person name="Jaron S. K."/>
        </authorList>
    </citation>
    <scope>NUCLEOTIDE SEQUENCE</scope>
</reference>
<name>A0A8J2PP28_9HEXA</name>
<organism evidence="2 3">
    <name type="scientific">Allacma fusca</name>
    <dbReference type="NCBI Taxonomy" id="39272"/>
    <lineage>
        <taxon>Eukaryota</taxon>
        <taxon>Metazoa</taxon>
        <taxon>Ecdysozoa</taxon>
        <taxon>Arthropoda</taxon>
        <taxon>Hexapoda</taxon>
        <taxon>Collembola</taxon>
        <taxon>Symphypleona</taxon>
        <taxon>Sminthuridae</taxon>
        <taxon>Allacma</taxon>
    </lineage>
</organism>
<gene>
    <name evidence="2" type="ORF">AFUS01_LOCUS38446</name>
</gene>
<feature type="chain" id="PRO_5035320401" evidence="1">
    <location>
        <begin position="26"/>
        <end position="148"/>
    </location>
</feature>
<dbReference type="SMART" id="SM00708">
    <property type="entry name" value="PhBP"/>
    <property type="match status" value="1"/>
</dbReference>
<accession>A0A8J2PP28</accession>
<protein>
    <submittedName>
        <fullName evidence="2">Uncharacterized protein</fullName>
    </submittedName>
</protein>
<dbReference type="Pfam" id="PF01395">
    <property type="entry name" value="PBP_GOBP"/>
    <property type="match status" value="1"/>
</dbReference>
<evidence type="ECO:0000313" key="3">
    <source>
        <dbReference type="Proteomes" id="UP000708208"/>
    </source>
</evidence>
<evidence type="ECO:0000313" key="2">
    <source>
        <dbReference type="EMBL" id="CAG7828523.1"/>
    </source>
</evidence>
<feature type="signal peptide" evidence="1">
    <location>
        <begin position="1"/>
        <end position="25"/>
    </location>
</feature>
<proteinExistence type="predicted"/>
<evidence type="ECO:0000256" key="1">
    <source>
        <dbReference type="SAM" id="SignalP"/>
    </source>
</evidence>
<keyword evidence="1" id="KW-0732">Signal</keyword>
<dbReference type="Proteomes" id="UP000708208">
    <property type="component" value="Unassembled WGS sequence"/>
</dbReference>